<dbReference type="Proteomes" id="UP000071641">
    <property type="component" value="Unassembled WGS sequence"/>
</dbReference>
<dbReference type="STRING" id="1796497.GCE9029_02052"/>
<dbReference type="SUPFAM" id="SSF64307">
    <property type="entry name" value="SirA-like"/>
    <property type="match status" value="1"/>
</dbReference>
<gene>
    <name evidence="2" type="ORF">GCE9029_02052</name>
</gene>
<evidence type="ECO:0000313" key="3">
    <source>
        <dbReference type="Proteomes" id="UP000071641"/>
    </source>
</evidence>
<feature type="domain" description="UPF0033" evidence="1">
    <location>
        <begin position="5"/>
        <end position="64"/>
    </location>
</feature>
<dbReference type="InterPro" id="IPR036868">
    <property type="entry name" value="TusA-like_sf"/>
</dbReference>
<keyword evidence="3" id="KW-1185">Reference proteome</keyword>
<dbReference type="CDD" id="cd00291">
    <property type="entry name" value="SirA_YedF_YeeD"/>
    <property type="match status" value="1"/>
</dbReference>
<dbReference type="InterPro" id="IPR001455">
    <property type="entry name" value="TusA-like"/>
</dbReference>
<organism evidence="2 3">
    <name type="scientific">Grimontia celer</name>
    <dbReference type="NCBI Taxonomy" id="1796497"/>
    <lineage>
        <taxon>Bacteria</taxon>
        <taxon>Pseudomonadati</taxon>
        <taxon>Pseudomonadota</taxon>
        <taxon>Gammaproteobacteria</taxon>
        <taxon>Vibrionales</taxon>
        <taxon>Vibrionaceae</taxon>
        <taxon>Grimontia</taxon>
    </lineage>
</organism>
<sequence>MEIQSLDLREQRCPMALLLAKRACASLKQGQQIALYITDSGALKDIPRYLEKNGFEFECESVQGATVMNVTKL</sequence>
<dbReference type="RefSeq" id="WP_062663056.1">
    <property type="nucleotide sequence ID" value="NZ_FIZX01000001.1"/>
</dbReference>
<dbReference type="AlphaFoldDB" id="A0A128F0T8"/>
<dbReference type="Gene3D" id="3.30.110.40">
    <property type="entry name" value="TusA-like domain"/>
    <property type="match status" value="1"/>
</dbReference>
<dbReference type="Pfam" id="PF01206">
    <property type="entry name" value="TusA"/>
    <property type="match status" value="1"/>
</dbReference>
<accession>A0A128F0T8</accession>
<protein>
    <submittedName>
        <fullName evidence="2">SirA-like protein</fullName>
    </submittedName>
</protein>
<proteinExistence type="predicted"/>
<name>A0A128F0T8_9GAMM</name>
<reference evidence="3" key="1">
    <citation type="submission" date="2016-02" db="EMBL/GenBank/DDBJ databases">
        <authorList>
            <person name="Rodrigo-Torres Lidia"/>
            <person name="Arahal R.David."/>
        </authorList>
    </citation>
    <scope>NUCLEOTIDE SEQUENCE [LARGE SCALE GENOMIC DNA]</scope>
    <source>
        <strain evidence="3">CECT 9029</strain>
    </source>
</reference>
<dbReference type="OrthoDB" id="6215889at2"/>
<evidence type="ECO:0000259" key="1">
    <source>
        <dbReference type="Pfam" id="PF01206"/>
    </source>
</evidence>
<evidence type="ECO:0000313" key="2">
    <source>
        <dbReference type="EMBL" id="CZF80413.1"/>
    </source>
</evidence>
<dbReference type="EMBL" id="FIZX01000001">
    <property type="protein sequence ID" value="CZF80413.1"/>
    <property type="molecule type" value="Genomic_DNA"/>
</dbReference>